<evidence type="ECO:0000256" key="1">
    <source>
        <dbReference type="SAM" id="MobiDB-lite"/>
    </source>
</evidence>
<evidence type="ECO:0000313" key="2">
    <source>
        <dbReference type="EMBL" id="KAK5990315.1"/>
    </source>
</evidence>
<organism evidence="2 3">
    <name type="scientific">Cladobotryum mycophilum</name>
    <dbReference type="NCBI Taxonomy" id="491253"/>
    <lineage>
        <taxon>Eukaryota</taxon>
        <taxon>Fungi</taxon>
        <taxon>Dikarya</taxon>
        <taxon>Ascomycota</taxon>
        <taxon>Pezizomycotina</taxon>
        <taxon>Sordariomycetes</taxon>
        <taxon>Hypocreomycetidae</taxon>
        <taxon>Hypocreales</taxon>
        <taxon>Hypocreaceae</taxon>
        <taxon>Cladobotryum</taxon>
    </lineage>
</organism>
<accession>A0ABR0SET8</accession>
<feature type="region of interest" description="Disordered" evidence="1">
    <location>
        <begin position="1"/>
        <end position="76"/>
    </location>
</feature>
<dbReference type="Proteomes" id="UP001338125">
    <property type="component" value="Unassembled WGS sequence"/>
</dbReference>
<name>A0ABR0SET8_9HYPO</name>
<sequence>MPTSFIPLPVSRQSLSSTPDFYFDEQPMIAQRRNSGTRMPKPIRTQQLPQQPQQHHHHALPEPLIPSKPSPKSSTEWKRTVAEVKRDYINRKYRACYTRCNEIVESTKHLKVETAYIIYVRFYAASAIEMQVRSLHQSSPYRTKLLLQAREHYRAASDLAAEEDNSMRRPSSRSFSPIPSLHSPSGSDGGRSMASTRMSSPSPSLSSLDSCLKSHDSVPKPKKRVAFIDAPSYEPADVYEPVIRPDSPTLGFDDWFSRPSSPEPVVAAPGPRRMDNKSLSAIPLPSPTLSTTSTDSSSDEEEDDDELLVDCFSRQRSVHHYCTILNSLQRQISSHLSWLDQDITAALAPQSPTITTEEMRALELRTRIERLRASGWKRQRFNPQRYEALRESALADMN</sequence>
<gene>
    <name evidence="2" type="ORF">PT974_08582</name>
</gene>
<reference evidence="2 3" key="1">
    <citation type="submission" date="2024-01" db="EMBL/GenBank/DDBJ databases">
        <title>Complete genome of Cladobotryum mycophilum ATHUM6906.</title>
        <authorList>
            <person name="Christinaki A.C."/>
            <person name="Myridakis A.I."/>
            <person name="Kouvelis V.N."/>
        </authorList>
    </citation>
    <scope>NUCLEOTIDE SEQUENCE [LARGE SCALE GENOMIC DNA]</scope>
    <source>
        <strain evidence="2 3">ATHUM6906</strain>
    </source>
</reference>
<protein>
    <submittedName>
        <fullName evidence="2">Uncharacterized protein</fullName>
    </submittedName>
</protein>
<feature type="region of interest" description="Disordered" evidence="1">
    <location>
        <begin position="253"/>
        <end position="305"/>
    </location>
</feature>
<dbReference type="EMBL" id="JAVFKD010000014">
    <property type="protein sequence ID" value="KAK5990315.1"/>
    <property type="molecule type" value="Genomic_DNA"/>
</dbReference>
<feature type="compositionally biased region" description="Low complexity" evidence="1">
    <location>
        <begin position="287"/>
        <end position="296"/>
    </location>
</feature>
<feature type="compositionally biased region" description="Low complexity" evidence="1">
    <location>
        <begin position="192"/>
        <end position="211"/>
    </location>
</feature>
<proteinExistence type="predicted"/>
<comment type="caution">
    <text evidence="2">The sequence shown here is derived from an EMBL/GenBank/DDBJ whole genome shotgun (WGS) entry which is preliminary data.</text>
</comment>
<evidence type="ECO:0000313" key="3">
    <source>
        <dbReference type="Proteomes" id="UP001338125"/>
    </source>
</evidence>
<keyword evidence="3" id="KW-1185">Reference proteome</keyword>
<feature type="compositionally biased region" description="Low complexity" evidence="1">
    <location>
        <begin position="168"/>
        <end position="183"/>
    </location>
</feature>
<feature type="region of interest" description="Disordered" evidence="1">
    <location>
        <begin position="158"/>
        <end position="218"/>
    </location>
</feature>